<name>A0ABP7GAX6_9FLAO</name>
<evidence type="ECO:0008006" key="3">
    <source>
        <dbReference type="Google" id="ProtNLM"/>
    </source>
</evidence>
<keyword evidence="2" id="KW-1185">Reference proteome</keyword>
<evidence type="ECO:0000313" key="1">
    <source>
        <dbReference type="EMBL" id="GAA3759580.1"/>
    </source>
</evidence>
<evidence type="ECO:0000313" key="2">
    <source>
        <dbReference type="Proteomes" id="UP001500748"/>
    </source>
</evidence>
<gene>
    <name evidence="1" type="ORF">GCM10022423_08140</name>
</gene>
<dbReference type="Proteomes" id="UP001500748">
    <property type="component" value="Unassembled WGS sequence"/>
</dbReference>
<protein>
    <recommendedName>
        <fullName evidence="3">Lipoprotein</fullName>
    </recommendedName>
</protein>
<sequence length="116" mass="13332">MCIIVRHPLFIFLPLIMIGCSRPKAFVLNDTSENKYFVSELVNKAYKENQIEKCPLIVINGIPFEYNKNQDSIFLPLKKSDIISLNFLNINSSRIIYNEKENDGAIIITTKTSKHP</sequence>
<reference evidence="2" key="1">
    <citation type="journal article" date="2019" name="Int. J. Syst. Evol. Microbiol.">
        <title>The Global Catalogue of Microorganisms (GCM) 10K type strain sequencing project: providing services to taxonomists for standard genome sequencing and annotation.</title>
        <authorList>
            <consortium name="The Broad Institute Genomics Platform"/>
            <consortium name="The Broad Institute Genome Sequencing Center for Infectious Disease"/>
            <person name="Wu L."/>
            <person name="Ma J."/>
        </authorList>
    </citation>
    <scope>NUCLEOTIDE SEQUENCE [LARGE SCALE GENOMIC DNA]</scope>
    <source>
        <strain evidence="2">JCM 17337</strain>
    </source>
</reference>
<accession>A0ABP7GAX6</accession>
<proteinExistence type="predicted"/>
<dbReference type="PROSITE" id="PS51257">
    <property type="entry name" value="PROKAR_LIPOPROTEIN"/>
    <property type="match status" value="1"/>
</dbReference>
<organism evidence="1 2">
    <name type="scientific">Flavobacterium ginsengiterrae</name>
    <dbReference type="NCBI Taxonomy" id="871695"/>
    <lineage>
        <taxon>Bacteria</taxon>
        <taxon>Pseudomonadati</taxon>
        <taxon>Bacteroidota</taxon>
        <taxon>Flavobacteriia</taxon>
        <taxon>Flavobacteriales</taxon>
        <taxon>Flavobacteriaceae</taxon>
        <taxon>Flavobacterium</taxon>
    </lineage>
</organism>
<dbReference type="EMBL" id="BAABDU010000003">
    <property type="protein sequence ID" value="GAA3759580.1"/>
    <property type="molecule type" value="Genomic_DNA"/>
</dbReference>
<comment type="caution">
    <text evidence="1">The sequence shown here is derived from an EMBL/GenBank/DDBJ whole genome shotgun (WGS) entry which is preliminary data.</text>
</comment>